<dbReference type="InterPro" id="IPR000524">
    <property type="entry name" value="Tscrpt_reg_HTH_GntR"/>
</dbReference>
<accession>A0AAV5P4I0</accession>
<dbReference type="InterPro" id="IPR036388">
    <property type="entry name" value="WH-like_DNA-bd_sf"/>
</dbReference>
<dbReference type="GO" id="GO:0003677">
    <property type="term" value="F:DNA binding"/>
    <property type="evidence" value="ECO:0007669"/>
    <property type="project" value="UniProtKB-KW"/>
</dbReference>
<dbReference type="SUPFAM" id="SSF46785">
    <property type="entry name" value="Winged helix' DNA-binding domain"/>
    <property type="match status" value="1"/>
</dbReference>
<dbReference type="Proteomes" id="UP001156690">
    <property type="component" value="Unassembled WGS sequence"/>
</dbReference>
<evidence type="ECO:0000259" key="4">
    <source>
        <dbReference type="PROSITE" id="PS50949"/>
    </source>
</evidence>
<dbReference type="GO" id="GO:0045892">
    <property type="term" value="P:negative regulation of DNA-templated transcription"/>
    <property type="evidence" value="ECO:0007669"/>
    <property type="project" value="TreeGrafter"/>
</dbReference>
<dbReference type="EMBL" id="BSNX01000075">
    <property type="protein sequence ID" value="GLQ76412.1"/>
    <property type="molecule type" value="Genomic_DNA"/>
</dbReference>
<protein>
    <submittedName>
        <fullName evidence="5">Phosphonate utilization transcriptional regulator PhnR</fullName>
    </submittedName>
</protein>
<organism evidence="5 6">
    <name type="scientific">Vibrio penaeicida</name>
    <dbReference type="NCBI Taxonomy" id="104609"/>
    <lineage>
        <taxon>Bacteria</taxon>
        <taxon>Pseudomonadati</taxon>
        <taxon>Pseudomonadota</taxon>
        <taxon>Gammaproteobacteria</taxon>
        <taxon>Vibrionales</taxon>
        <taxon>Vibrionaceae</taxon>
        <taxon>Vibrio</taxon>
    </lineage>
</organism>
<dbReference type="PROSITE" id="PS50949">
    <property type="entry name" value="HTH_GNTR"/>
    <property type="match status" value="1"/>
</dbReference>
<dbReference type="Gene3D" id="3.40.1410.10">
    <property type="entry name" value="Chorismate lyase-like"/>
    <property type="match status" value="1"/>
</dbReference>
<evidence type="ECO:0000256" key="2">
    <source>
        <dbReference type="ARBA" id="ARBA00023125"/>
    </source>
</evidence>
<dbReference type="SMART" id="SM00866">
    <property type="entry name" value="UTRA"/>
    <property type="match status" value="1"/>
</dbReference>
<evidence type="ECO:0000313" key="6">
    <source>
        <dbReference type="Proteomes" id="UP001156690"/>
    </source>
</evidence>
<sequence length="234" mass="26352">MQYVEIKIAVEEQIESGLLPPGQKLPPERKLAESFNTTRVTLREALSLLEIEGKIYREDRRGWFISPPPLSYDPGKDFSFTALATANERKPRTEVLTSKTILATKYASQILDLQPFSDVHKIERLRYLDERPVMHVTHYVQPDYAPSLLDHDLTFSLSGICASEFGIHPASTQIRLRTTSLLGDIAQSLRATPGAPAMVIERSSLDSSGAIIDCRIEYWRHDAISIESSVELKK</sequence>
<evidence type="ECO:0000256" key="1">
    <source>
        <dbReference type="ARBA" id="ARBA00023015"/>
    </source>
</evidence>
<dbReference type="RefSeq" id="WP_126606506.1">
    <property type="nucleotide sequence ID" value="NZ_AP025145.1"/>
</dbReference>
<dbReference type="InterPro" id="IPR050679">
    <property type="entry name" value="Bact_HTH_transcr_reg"/>
</dbReference>
<keyword evidence="6" id="KW-1185">Reference proteome</keyword>
<dbReference type="SUPFAM" id="SSF64288">
    <property type="entry name" value="Chorismate lyase-like"/>
    <property type="match status" value="1"/>
</dbReference>
<keyword evidence="2" id="KW-0238">DNA-binding</keyword>
<keyword evidence="3" id="KW-0804">Transcription</keyword>
<dbReference type="GO" id="GO:0003700">
    <property type="term" value="F:DNA-binding transcription factor activity"/>
    <property type="evidence" value="ECO:0007669"/>
    <property type="project" value="InterPro"/>
</dbReference>
<evidence type="ECO:0000313" key="5">
    <source>
        <dbReference type="EMBL" id="GLQ76412.1"/>
    </source>
</evidence>
<dbReference type="FunFam" id="1.10.10.10:FF:000287">
    <property type="entry name" value="Phosphonate utilization transcriptional regulator PhnR"/>
    <property type="match status" value="1"/>
</dbReference>
<dbReference type="CDD" id="cd07377">
    <property type="entry name" value="WHTH_GntR"/>
    <property type="match status" value="1"/>
</dbReference>
<dbReference type="PANTHER" id="PTHR44846">
    <property type="entry name" value="MANNOSYL-D-GLYCERATE TRANSPORT/METABOLISM SYSTEM REPRESSOR MNGR-RELATED"/>
    <property type="match status" value="1"/>
</dbReference>
<dbReference type="SMART" id="SM00345">
    <property type="entry name" value="HTH_GNTR"/>
    <property type="match status" value="1"/>
</dbReference>
<dbReference type="Gene3D" id="1.10.10.10">
    <property type="entry name" value="Winged helix-like DNA-binding domain superfamily/Winged helix DNA-binding domain"/>
    <property type="match status" value="1"/>
</dbReference>
<dbReference type="InterPro" id="IPR011663">
    <property type="entry name" value="UTRA"/>
</dbReference>
<comment type="caution">
    <text evidence="5">The sequence shown here is derived from an EMBL/GenBank/DDBJ whole genome shotgun (WGS) entry which is preliminary data.</text>
</comment>
<feature type="domain" description="HTH gntR-type" evidence="4">
    <location>
        <begin position="1"/>
        <end position="68"/>
    </location>
</feature>
<dbReference type="PRINTS" id="PR00035">
    <property type="entry name" value="HTHGNTR"/>
</dbReference>
<dbReference type="AlphaFoldDB" id="A0AAV5P4I0"/>
<dbReference type="Pfam" id="PF00392">
    <property type="entry name" value="GntR"/>
    <property type="match status" value="1"/>
</dbReference>
<reference evidence="6" key="1">
    <citation type="journal article" date="2019" name="Int. J. Syst. Evol. Microbiol.">
        <title>The Global Catalogue of Microorganisms (GCM) 10K type strain sequencing project: providing services to taxonomists for standard genome sequencing and annotation.</title>
        <authorList>
            <consortium name="The Broad Institute Genomics Platform"/>
            <consortium name="The Broad Institute Genome Sequencing Center for Infectious Disease"/>
            <person name="Wu L."/>
            <person name="Ma J."/>
        </authorList>
    </citation>
    <scope>NUCLEOTIDE SEQUENCE [LARGE SCALE GENOMIC DNA]</scope>
    <source>
        <strain evidence="6">NBRC 15640</strain>
    </source>
</reference>
<dbReference type="PANTHER" id="PTHR44846:SF7">
    <property type="entry name" value="TRANSCRIPTIONAL REGULATOR OF 2-AMINOETHYLPHOSPHONATE DEGRADATION OPERONS-RELATED"/>
    <property type="match status" value="1"/>
</dbReference>
<gene>
    <name evidence="5" type="ORF">GCM10007932_57750</name>
</gene>
<dbReference type="Pfam" id="PF07702">
    <property type="entry name" value="UTRA"/>
    <property type="match status" value="1"/>
</dbReference>
<name>A0AAV5P4I0_9VIBR</name>
<proteinExistence type="predicted"/>
<evidence type="ECO:0000256" key="3">
    <source>
        <dbReference type="ARBA" id="ARBA00023163"/>
    </source>
</evidence>
<dbReference type="InterPro" id="IPR036390">
    <property type="entry name" value="WH_DNA-bd_sf"/>
</dbReference>
<dbReference type="InterPro" id="IPR028978">
    <property type="entry name" value="Chorismate_lyase_/UTRA_dom_sf"/>
</dbReference>
<keyword evidence="1" id="KW-0805">Transcription regulation</keyword>